<evidence type="ECO:0000313" key="2">
    <source>
        <dbReference type="Proteomes" id="UP001320245"/>
    </source>
</evidence>
<sequence>MLPFLRHLAQSKFYKTIASSLQGLTTNRTRTRGGKKPEAYKLSDSNEISAWPPQAKTGMTWVDAAYGGGLISSPNKGLRVDTTIETSVEEGQL</sequence>
<evidence type="ECO:0000313" key="1">
    <source>
        <dbReference type="EMBL" id="KAK7745868.1"/>
    </source>
</evidence>
<comment type="caution">
    <text evidence="1">The sequence shown here is derived from an EMBL/GenBank/DDBJ whole genome shotgun (WGS) entry which is preliminary data.</text>
</comment>
<proteinExistence type="predicted"/>
<accession>A0AAN9UM40</accession>
<dbReference type="Proteomes" id="UP001320245">
    <property type="component" value="Unassembled WGS sequence"/>
</dbReference>
<name>A0AAN9UM40_9PEZI</name>
<organism evidence="1 2">
    <name type="scientific">Cytospora paraplurivora</name>
    <dbReference type="NCBI Taxonomy" id="2898453"/>
    <lineage>
        <taxon>Eukaryota</taxon>
        <taxon>Fungi</taxon>
        <taxon>Dikarya</taxon>
        <taxon>Ascomycota</taxon>
        <taxon>Pezizomycotina</taxon>
        <taxon>Sordariomycetes</taxon>
        <taxon>Sordariomycetidae</taxon>
        <taxon>Diaporthales</taxon>
        <taxon>Cytosporaceae</taxon>
        <taxon>Cytospora</taxon>
    </lineage>
</organism>
<protein>
    <submittedName>
        <fullName evidence="1">Uncharacterized protein</fullName>
    </submittedName>
</protein>
<gene>
    <name evidence="1" type="ORF">SLS53_002586</name>
</gene>
<keyword evidence="2" id="KW-1185">Reference proteome</keyword>
<dbReference type="EMBL" id="JAJSPL020000007">
    <property type="protein sequence ID" value="KAK7745868.1"/>
    <property type="molecule type" value="Genomic_DNA"/>
</dbReference>
<dbReference type="AlphaFoldDB" id="A0AAN9UM40"/>
<reference evidence="1 2" key="1">
    <citation type="journal article" date="2023" name="PLoS ONE">
        <title>Cytospora paraplurivora sp. nov. isolated from orchards with fruit tree decline syndrome in Ontario, Canada.</title>
        <authorList>
            <person name="Ilyukhin E."/>
            <person name="Nguyen H.D.T."/>
            <person name="Castle A.J."/>
            <person name="Ellouze W."/>
        </authorList>
    </citation>
    <scope>NUCLEOTIDE SEQUENCE [LARGE SCALE GENOMIC DNA]</scope>
    <source>
        <strain evidence="1 2">FDS-564</strain>
    </source>
</reference>